<accession>A0ABU6FNU8</accession>
<feature type="non-terminal residue" evidence="1">
    <location>
        <position position="173"/>
    </location>
</feature>
<name>A0ABU6FNU8_9PROT</name>
<sequence length="173" mass="19727">MGDNFVGWASAIRGLTENAGDILDGLMNIGPALADNKIIIRAALLRRHHDHMIDFSQIDMTLDHYVLAKWMRAPKGDVLKAKDNIEYVRMLECGKVPRIVEFYQRLCGITHPSSLSINYAFETTDSGTRLRFDQERENIDKLIGEFPNILESLVAFSFNAPLIILRVLHIFKR</sequence>
<gene>
    <name evidence="1" type="ORF">OW717_06670</name>
</gene>
<dbReference type="Proteomes" id="UP001308776">
    <property type="component" value="Unassembled WGS sequence"/>
</dbReference>
<protein>
    <submittedName>
        <fullName evidence="1">Uncharacterized protein</fullName>
    </submittedName>
</protein>
<comment type="caution">
    <text evidence="1">The sequence shown here is derived from an EMBL/GenBank/DDBJ whole genome shotgun (WGS) entry which is preliminary data.</text>
</comment>
<proteinExistence type="predicted"/>
<keyword evidence="2" id="KW-1185">Reference proteome</keyword>
<dbReference type="RefSeq" id="WP_325801427.1">
    <property type="nucleotide sequence ID" value="NZ_JAQGFR010000138.1"/>
</dbReference>
<reference evidence="1 2" key="1">
    <citation type="submission" date="2022-11" db="EMBL/GenBank/DDBJ databases">
        <title>Comparative genomics analysis of Acidithiobacillus ferriphilus.</title>
        <authorList>
            <person name="Ma L."/>
        </authorList>
    </citation>
    <scope>NUCLEOTIDE SEQUENCE [LARGE SCALE GENOMIC DNA]</scope>
    <source>
        <strain evidence="1 2">DY15</strain>
    </source>
</reference>
<evidence type="ECO:0000313" key="1">
    <source>
        <dbReference type="EMBL" id="MEB8513725.1"/>
    </source>
</evidence>
<organism evidence="1 2">
    <name type="scientific">Acidithiobacillus ferriphilus</name>
    <dbReference type="NCBI Taxonomy" id="1689834"/>
    <lineage>
        <taxon>Bacteria</taxon>
        <taxon>Pseudomonadati</taxon>
        <taxon>Pseudomonadota</taxon>
        <taxon>Acidithiobacillia</taxon>
        <taxon>Acidithiobacillales</taxon>
        <taxon>Acidithiobacillaceae</taxon>
        <taxon>Acidithiobacillus</taxon>
    </lineage>
</organism>
<evidence type="ECO:0000313" key="2">
    <source>
        <dbReference type="Proteomes" id="UP001308776"/>
    </source>
</evidence>
<dbReference type="EMBL" id="JAQGFR010000138">
    <property type="protein sequence ID" value="MEB8513725.1"/>
    <property type="molecule type" value="Genomic_DNA"/>
</dbReference>